<dbReference type="AlphaFoldDB" id="A0A517L2Y7"/>
<feature type="region of interest" description="Disordered" evidence="1">
    <location>
        <begin position="257"/>
        <end position="337"/>
    </location>
</feature>
<feature type="compositionally biased region" description="Basic and acidic residues" evidence="1">
    <location>
        <begin position="190"/>
        <end position="206"/>
    </location>
</feature>
<accession>A0A517L2Y7</accession>
<feature type="region of interest" description="Disordered" evidence="1">
    <location>
        <begin position="774"/>
        <end position="795"/>
    </location>
</feature>
<feature type="region of interest" description="Disordered" evidence="1">
    <location>
        <begin position="354"/>
        <end position="420"/>
    </location>
</feature>
<evidence type="ECO:0000313" key="3">
    <source>
        <dbReference type="Proteomes" id="UP000316270"/>
    </source>
</evidence>
<feature type="compositionally biased region" description="Low complexity" evidence="1">
    <location>
        <begin position="709"/>
        <end position="722"/>
    </location>
</feature>
<proteinExistence type="predicted"/>
<keyword evidence="3" id="KW-1185">Reference proteome</keyword>
<feature type="compositionally biased region" description="Polar residues" evidence="1">
    <location>
        <begin position="148"/>
        <end position="169"/>
    </location>
</feature>
<dbReference type="OrthoDB" id="3932756at2759"/>
<feature type="compositionally biased region" description="Polar residues" evidence="1">
    <location>
        <begin position="325"/>
        <end position="335"/>
    </location>
</feature>
<feature type="compositionally biased region" description="Polar residues" evidence="1">
    <location>
        <begin position="295"/>
        <end position="305"/>
    </location>
</feature>
<dbReference type="Proteomes" id="UP000316270">
    <property type="component" value="Chromosome 4"/>
</dbReference>
<organism evidence="2 3">
    <name type="scientific">Venturia effusa</name>
    <dbReference type="NCBI Taxonomy" id="50376"/>
    <lineage>
        <taxon>Eukaryota</taxon>
        <taxon>Fungi</taxon>
        <taxon>Dikarya</taxon>
        <taxon>Ascomycota</taxon>
        <taxon>Pezizomycotina</taxon>
        <taxon>Dothideomycetes</taxon>
        <taxon>Pleosporomycetidae</taxon>
        <taxon>Venturiales</taxon>
        <taxon>Venturiaceae</taxon>
        <taxon>Venturia</taxon>
    </lineage>
</organism>
<protein>
    <submittedName>
        <fullName evidence="2">Uncharacterized protein</fullName>
    </submittedName>
</protein>
<feature type="compositionally biased region" description="Polar residues" evidence="1">
    <location>
        <begin position="46"/>
        <end position="70"/>
    </location>
</feature>
<gene>
    <name evidence="2" type="ORF">FKW77_003434</name>
</gene>
<feature type="compositionally biased region" description="Basic and acidic residues" evidence="1">
    <location>
        <begin position="690"/>
        <end position="699"/>
    </location>
</feature>
<feature type="region of interest" description="Disordered" evidence="1">
    <location>
        <begin position="678"/>
        <end position="758"/>
    </location>
</feature>
<sequence length="964" mass="106654">MTGPPNSPMLMADFLEAANEPTSPLPQLPTPSSRAKRLARAERLQISPSSLAQIKNRSPGTPSPLNSNRPVSKKNALEGALSIVSPTARRAKDYNPQTPRQFALTQFSHEERKSDVDVDAPICGFSLQEFLQEDKQQENDELIDNILANVSSPNIGSPASPSSPRNDSSVKSKRPRGRGIRRRLTSLGQSKDEQSRSIRRKFDPKAVSKITPSNEPSPFSRFTSDDQFSAAKLFDDKRVHPVEGLVSVSDFLEQEAHAIPRPDSPTLGFEFPTVKRNQEDSAKPRQQEEDDVFTIRNSSFSNQRAQKGGPLAYKSPAPLRLPQRYTPNASPSLPDQSMAEDDFVASTVAALCSVSTTSPRHSNSTPSRSKTPRRCATTPLSMQRATSTASRSTACFSDASSSRPLLDRTNRDSIASTVGTQRRSLNSIIESKRSSLASIIESTRRSDSSLADADKNLSDPRTEGLEIHSVELASEATKNLVITSIEERRLSDTSVSTKASNTPPELPHISRRLTIKKMRKWSPFSSSFSPRSPLSSSGGRAFFPITRVVSPRSPPALVKVPGCSDEAHEIHKQRVAKRMPIAKPALLQLKFDHMKFNRGIIRKIGGERSIPRLTEGDKQINALATMLGWSDHLGFKWGEASEEKKAKCEELCRALQTHMKIAPRMPCPSNLTYKLQTSTDLESDPVGDLDSTRATRDSMDETEMFSFDTSRTTSKSASRSETPASQSIRSRARNVANQSFTSHAPMSPSLSMSRSTSSSELPLLTPFTSFNSPVTSAKCSFSSRPESRRPRAETIGPVNPFGSFVYWERPIETVEQKAQRKLDDSERKRENEVLEKEGGILSAELLQLKGKFRGMERYIAHDKVQRDLRKAYDKIDKAQVPAAEVARRHLDFLQPSYTCGFALDASDLLPDSDSNLLLGGEGACTLEQRARECADVTMVGGEGIRNYMLVWAQRFIDRCEQNGW</sequence>
<feature type="compositionally biased region" description="Polar residues" evidence="1">
    <location>
        <begin position="354"/>
        <end position="369"/>
    </location>
</feature>
<evidence type="ECO:0000256" key="1">
    <source>
        <dbReference type="SAM" id="MobiDB-lite"/>
    </source>
</evidence>
<reference evidence="2 3" key="1">
    <citation type="submission" date="2019-07" db="EMBL/GenBank/DDBJ databases">
        <title>Finished genome of Venturia effusa.</title>
        <authorList>
            <person name="Young C.A."/>
            <person name="Cox M.P."/>
            <person name="Ganley A.R.D."/>
            <person name="David W.J."/>
        </authorList>
    </citation>
    <scope>NUCLEOTIDE SEQUENCE [LARGE SCALE GENOMIC DNA]</scope>
    <source>
        <strain evidence="3">albino</strain>
    </source>
</reference>
<feature type="compositionally biased region" description="Polar residues" evidence="1">
    <location>
        <begin position="378"/>
        <end position="403"/>
    </location>
</feature>
<dbReference type="EMBL" id="CP042188">
    <property type="protein sequence ID" value="QDS70000.1"/>
    <property type="molecule type" value="Genomic_DNA"/>
</dbReference>
<feature type="region of interest" description="Disordered" evidence="1">
    <location>
        <begin position="135"/>
        <end position="223"/>
    </location>
</feature>
<feature type="compositionally biased region" description="Polar residues" evidence="1">
    <location>
        <begin position="210"/>
        <end position="223"/>
    </location>
</feature>
<feature type="compositionally biased region" description="Polar residues" evidence="1">
    <location>
        <begin position="723"/>
        <end position="744"/>
    </location>
</feature>
<feature type="compositionally biased region" description="Basic and acidic residues" evidence="1">
    <location>
        <begin position="276"/>
        <end position="287"/>
    </location>
</feature>
<feature type="region of interest" description="Disordered" evidence="1">
    <location>
        <begin position="1"/>
        <end position="101"/>
    </location>
</feature>
<feature type="compositionally biased region" description="Basic residues" evidence="1">
    <location>
        <begin position="171"/>
        <end position="184"/>
    </location>
</feature>
<name>A0A517L2Y7_9PEZI</name>
<feature type="compositionally biased region" description="Low complexity" evidence="1">
    <location>
        <begin position="745"/>
        <end position="758"/>
    </location>
</feature>
<feature type="compositionally biased region" description="Basic and acidic residues" evidence="1">
    <location>
        <begin position="442"/>
        <end position="462"/>
    </location>
</feature>
<evidence type="ECO:0000313" key="2">
    <source>
        <dbReference type="EMBL" id="QDS70000.1"/>
    </source>
</evidence>
<feature type="region of interest" description="Disordered" evidence="1">
    <location>
        <begin position="440"/>
        <end position="462"/>
    </location>
</feature>